<evidence type="ECO:0000256" key="4">
    <source>
        <dbReference type="ARBA" id="ARBA00022801"/>
    </source>
</evidence>
<dbReference type="Pfam" id="PF00933">
    <property type="entry name" value="Glyco_hydro_3"/>
    <property type="match status" value="1"/>
</dbReference>
<dbReference type="SUPFAM" id="SSF51445">
    <property type="entry name" value="(Trans)glycosidases"/>
    <property type="match status" value="1"/>
</dbReference>
<dbReference type="Proteomes" id="UP000242757">
    <property type="component" value="Unassembled WGS sequence"/>
</dbReference>
<keyword evidence="4 11" id="KW-0378">Hydrolase</keyword>
<dbReference type="InterPro" id="IPR019800">
    <property type="entry name" value="Glyco_hydro_3_AS"/>
</dbReference>
<evidence type="ECO:0000256" key="8">
    <source>
        <dbReference type="ARBA" id="ARBA00023306"/>
    </source>
</evidence>
<dbReference type="PROSITE" id="PS00775">
    <property type="entry name" value="GLYCOSYL_HYDROL_F3"/>
    <property type="match status" value="1"/>
</dbReference>
<dbReference type="GO" id="GO:0071555">
    <property type="term" value="P:cell wall organization"/>
    <property type="evidence" value="ECO:0007669"/>
    <property type="project" value="UniProtKB-KW"/>
</dbReference>
<keyword evidence="9 11" id="KW-0961">Cell wall biogenesis/degradation</keyword>
<keyword evidence="14" id="KW-1185">Reference proteome</keyword>
<dbReference type="GO" id="GO:0005737">
    <property type="term" value="C:cytoplasm"/>
    <property type="evidence" value="ECO:0007669"/>
    <property type="project" value="UniProtKB-SubCell"/>
</dbReference>
<dbReference type="GO" id="GO:0051301">
    <property type="term" value="P:cell division"/>
    <property type="evidence" value="ECO:0007669"/>
    <property type="project" value="UniProtKB-KW"/>
</dbReference>
<dbReference type="InterPro" id="IPR017853">
    <property type="entry name" value="GH"/>
</dbReference>
<accession>A0A233RG59</accession>
<evidence type="ECO:0000313" key="13">
    <source>
        <dbReference type="EMBL" id="OXY82377.1"/>
    </source>
</evidence>
<dbReference type="NCBIfam" id="NF003740">
    <property type="entry name" value="PRK05337.1"/>
    <property type="match status" value="1"/>
</dbReference>
<feature type="binding site" evidence="11">
    <location>
        <position position="69"/>
    </location>
    <ligand>
        <name>substrate</name>
    </ligand>
</feature>
<dbReference type="GO" id="GO:0009254">
    <property type="term" value="P:peptidoglycan turnover"/>
    <property type="evidence" value="ECO:0007669"/>
    <property type="project" value="UniProtKB-UniRule"/>
</dbReference>
<feature type="site" description="Important for catalytic activity" evidence="11">
    <location>
        <position position="172"/>
    </location>
</feature>
<dbReference type="HAMAP" id="MF_00364">
    <property type="entry name" value="NagZ"/>
    <property type="match status" value="1"/>
</dbReference>
<dbReference type="Gene3D" id="3.20.20.300">
    <property type="entry name" value="Glycoside hydrolase, family 3, N-terminal domain"/>
    <property type="match status" value="1"/>
</dbReference>
<evidence type="ECO:0000259" key="12">
    <source>
        <dbReference type="Pfam" id="PF00933"/>
    </source>
</evidence>
<reference evidence="13 14" key="1">
    <citation type="submission" date="2017-08" db="EMBL/GenBank/DDBJ databases">
        <title>A Genome Sequence of Oceanimonas doudoroffii ATCC 27123T.</title>
        <authorList>
            <person name="Brennan M.A."/>
            <person name="Maclea K.S."/>
            <person name="Mcclelland W.D."/>
            <person name="Trachtenberg A.M."/>
        </authorList>
    </citation>
    <scope>NUCLEOTIDE SEQUENCE [LARGE SCALE GENOMIC DNA]</scope>
    <source>
        <strain evidence="13 14">ATCC 27123</strain>
    </source>
</reference>
<evidence type="ECO:0000256" key="2">
    <source>
        <dbReference type="ARBA" id="ARBA00022490"/>
    </source>
</evidence>
<feature type="active site" description="Proton donor/acceptor" evidence="11">
    <location>
        <position position="174"/>
    </location>
</feature>
<comment type="catalytic activity">
    <reaction evidence="1 11">
        <text>Hydrolysis of terminal non-reducing N-acetyl-D-hexosamine residues in N-acetyl-beta-D-hexosaminides.</text>
        <dbReference type="EC" id="3.2.1.52"/>
    </reaction>
</comment>
<dbReference type="EC" id="3.2.1.52" evidence="11"/>
<evidence type="ECO:0000256" key="5">
    <source>
        <dbReference type="ARBA" id="ARBA00022960"/>
    </source>
</evidence>
<name>A0A233RG59_9GAMM</name>
<comment type="similarity">
    <text evidence="11">Belongs to the glycosyl hydrolase 3 family. NagZ subfamily.</text>
</comment>
<dbReference type="RefSeq" id="WP_094199157.1">
    <property type="nucleotide sequence ID" value="NZ_NBIM01000001.1"/>
</dbReference>
<gene>
    <name evidence="11" type="primary">nagZ</name>
    <name evidence="13" type="ORF">B6S08_02250</name>
</gene>
<evidence type="ECO:0000256" key="1">
    <source>
        <dbReference type="ARBA" id="ARBA00001231"/>
    </source>
</evidence>
<dbReference type="GO" id="GO:0008360">
    <property type="term" value="P:regulation of cell shape"/>
    <property type="evidence" value="ECO:0007669"/>
    <property type="project" value="UniProtKB-KW"/>
</dbReference>
<keyword evidence="3 11" id="KW-0132">Cell division</keyword>
<comment type="subcellular location">
    <subcellularLocation>
        <location evidence="11">Cytoplasm</location>
    </subcellularLocation>
</comment>
<keyword evidence="5 11" id="KW-0133">Cell shape</keyword>
<feature type="binding site" evidence="11">
    <location>
        <begin position="161"/>
        <end position="162"/>
    </location>
    <ligand>
        <name>substrate</name>
    </ligand>
</feature>
<evidence type="ECO:0000256" key="9">
    <source>
        <dbReference type="ARBA" id="ARBA00023316"/>
    </source>
</evidence>
<keyword evidence="8 11" id="KW-0131">Cell cycle</keyword>
<dbReference type="AlphaFoldDB" id="A0A233RG59"/>
<dbReference type="InterPro" id="IPR001764">
    <property type="entry name" value="Glyco_hydro_3_N"/>
</dbReference>
<evidence type="ECO:0000256" key="10">
    <source>
        <dbReference type="ARBA" id="ARBA00037880"/>
    </source>
</evidence>
<dbReference type="GO" id="GO:0004563">
    <property type="term" value="F:beta-N-acetylhexosaminidase activity"/>
    <property type="evidence" value="ECO:0007669"/>
    <property type="project" value="UniProtKB-UniRule"/>
</dbReference>
<feature type="binding site" evidence="11">
    <location>
        <position position="131"/>
    </location>
    <ligand>
        <name>substrate</name>
    </ligand>
</feature>
<dbReference type="PANTHER" id="PTHR30480:SF13">
    <property type="entry name" value="BETA-HEXOSAMINIDASE"/>
    <property type="match status" value="1"/>
</dbReference>
<dbReference type="EMBL" id="NBIM01000001">
    <property type="protein sequence ID" value="OXY82377.1"/>
    <property type="molecule type" value="Genomic_DNA"/>
</dbReference>
<keyword evidence="6 11" id="KW-0573">Peptidoglycan synthesis</keyword>
<dbReference type="FunFam" id="3.20.20.300:FF:000001">
    <property type="entry name" value="Beta-hexosaminidase"/>
    <property type="match status" value="1"/>
</dbReference>
<dbReference type="GO" id="GO:0005975">
    <property type="term" value="P:carbohydrate metabolic process"/>
    <property type="evidence" value="ECO:0007669"/>
    <property type="project" value="InterPro"/>
</dbReference>
<protein>
    <recommendedName>
        <fullName evidence="11">Beta-hexosaminidase</fullName>
        <ecNumber evidence="11">3.2.1.52</ecNumber>
    </recommendedName>
    <alternativeName>
        <fullName evidence="11">Beta-N-acetylhexosaminidase</fullName>
    </alternativeName>
    <alternativeName>
        <fullName evidence="11">N-acetyl-beta-glucosaminidase</fullName>
    </alternativeName>
</protein>
<dbReference type="GO" id="GO:0009252">
    <property type="term" value="P:peptidoglycan biosynthetic process"/>
    <property type="evidence" value="ECO:0007669"/>
    <property type="project" value="UniProtKB-KW"/>
</dbReference>
<sequence length="336" mass="36672">MGPFILDVHGCELDAEERELLAHPTVGGVIFFGRNYHDRDQLTALVRSIRAVKPGLLLTVDHEGGRVQRFRNGFFPLPAPGKLAALNHPERHGLLADAGWLMAAELLAHDIDLSFAPVLDLERGSEVIGDRSFGTDPQPVIDHAGAFITGMKDAGMAAVAKHFPGHGSVRADSHKESPVDERPLSEIERADLVPFKALIAQGAIQGVMPAHVIYNKVDERPAGFSEFWLKEVLRRRLGFDGLIFSDDLTMEGAAVAGGYAERARQALAAGCDLLLACNHRAGAVSIIDSLPHDLQRDLSPLRKKDNAGPAHLYGSRRWREAADRLLRLGVEHGWND</sequence>
<keyword evidence="7 11" id="KW-0326">Glycosidase</keyword>
<dbReference type="UniPathway" id="UPA00544"/>
<dbReference type="OrthoDB" id="9786661at2"/>
<feature type="active site" description="Nucleophile" evidence="11">
    <location>
        <position position="246"/>
    </location>
</feature>
<feature type="binding site" evidence="11">
    <location>
        <position position="61"/>
    </location>
    <ligand>
        <name>substrate</name>
    </ligand>
</feature>
<organism evidence="13 14">
    <name type="scientific">Oceanimonas doudoroffii</name>
    <dbReference type="NCBI Taxonomy" id="84158"/>
    <lineage>
        <taxon>Bacteria</taxon>
        <taxon>Pseudomonadati</taxon>
        <taxon>Pseudomonadota</taxon>
        <taxon>Gammaproteobacteria</taxon>
        <taxon>Aeromonadales</taxon>
        <taxon>Aeromonadaceae</taxon>
        <taxon>Oceanimonas</taxon>
    </lineage>
</organism>
<dbReference type="InterPro" id="IPR022956">
    <property type="entry name" value="Beta_hexosaminidase_bac"/>
</dbReference>
<evidence type="ECO:0000256" key="3">
    <source>
        <dbReference type="ARBA" id="ARBA00022618"/>
    </source>
</evidence>
<evidence type="ECO:0000313" key="14">
    <source>
        <dbReference type="Proteomes" id="UP000242757"/>
    </source>
</evidence>
<proteinExistence type="inferred from homology"/>
<evidence type="ECO:0000256" key="6">
    <source>
        <dbReference type="ARBA" id="ARBA00022984"/>
    </source>
</evidence>
<keyword evidence="2 11" id="KW-0963">Cytoplasm</keyword>
<dbReference type="InterPro" id="IPR036962">
    <property type="entry name" value="Glyco_hydro_3_N_sf"/>
</dbReference>
<feature type="domain" description="Glycoside hydrolase family 3 N-terminal" evidence="12">
    <location>
        <begin position="12"/>
        <end position="287"/>
    </location>
</feature>
<comment type="caution">
    <text evidence="13">The sequence shown here is derived from an EMBL/GenBank/DDBJ whole genome shotgun (WGS) entry which is preliminary data.</text>
</comment>
<dbReference type="InterPro" id="IPR050226">
    <property type="entry name" value="NagZ_Beta-hexosaminidase"/>
</dbReference>
<evidence type="ECO:0000256" key="11">
    <source>
        <dbReference type="HAMAP-Rule" id="MF_00364"/>
    </source>
</evidence>
<evidence type="ECO:0000256" key="7">
    <source>
        <dbReference type="ARBA" id="ARBA00023295"/>
    </source>
</evidence>
<comment type="pathway">
    <text evidence="10 11">Cell wall biogenesis; peptidoglycan recycling.</text>
</comment>
<comment type="function">
    <text evidence="11">Plays a role in peptidoglycan recycling by cleaving the terminal beta-1,4-linked N-acetylglucosamine (GlcNAc) from peptide-linked peptidoglycan fragments, giving rise to free GlcNAc, anhydro-N-acetylmuramic acid and anhydro-N-acetylmuramic acid-linked peptides.</text>
</comment>
<dbReference type="PANTHER" id="PTHR30480">
    <property type="entry name" value="BETA-HEXOSAMINIDASE-RELATED"/>
    <property type="match status" value="1"/>
</dbReference>